<dbReference type="Proteomes" id="UP001548189">
    <property type="component" value="Unassembled WGS sequence"/>
</dbReference>
<organism evidence="1 2">
    <name type="scientific">Aliikangiella maris</name>
    <dbReference type="NCBI Taxonomy" id="3162458"/>
    <lineage>
        <taxon>Bacteria</taxon>
        <taxon>Pseudomonadati</taxon>
        <taxon>Pseudomonadota</taxon>
        <taxon>Gammaproteobacteria</taxon>
        <taxon>Oceanospirillales</taxon>
        <taxon>Pleioneaceae</taxon>
        <taxon>Aliikangiella</taxon>
    </lineage>
</organism>
<name>A0ABV2BWA3_9GAMM</name>
<keyword evidence="2" id="KW-1185">Reference proteome</keyword>
<protein>
    <submittedName>
        <fullName evidence="1">Uncharacterized protein</fullName>
    </submittedName>
</protein>
<reference evidence="1 2" key="1">
    <citation type="submission" date="2024-06" db="EMBL/GenBank/DDBJ databases">
        <authorList>
            <person name="Li F."/>
        </authorList>
    </citation>
    <scope>NUCLEOTIDE SEQUENCE [LARGE SCALE GENOMIC DNA]</scope>
    <source>
        <strain evidence="1 2">GXAS 311</strain>
    </source>
</reference>
<comment type="caution">
    <text evidence="1">The sequence shown here is derived from an EMBL/GenBank/DDBJ whole genome shotgun (WGS) entry which is preliminary data.</text>
</comment>
<dbReference type="EMBL" id="JBEVCJ010000017">
    <property type="protein sequence ID" value="MET1256174.1"/>
    <property type="molecule type" value="Genomic_DNA"/>
</dbReference>
<gene>
    <name evidence="1" type="ORF">ABVT43_13625</name>
</gene>
<evidence type="ECO:0000313" key="2">
    <source>
        <dbReference type="Proteomes" id="UP001548189"/>
    </source>
</evidence>
<sequence>MSIIQSGNLTLQQLKKLQSLNFKHAPTETICFNDGQLRFRSPITSDSTLYKSILPSELTAQDDSFDGGFQVVYQNCWHFKPWIGYWKFPGYMILSISSWQHPQTNGQLSSHILLQKAQSKFEQIASLAEDGLTTAFNFKKSGLFCRLTIPSSEDDYQAFQHNNLIWLYGKQTNDTYTEQSFYYAAINPQQIIRIRFERILMIGKKRPEFHQCNLEHVWEQAEKSFMKHCHFQSENFSLAKQQALWKNYQGTIHKKGATQKSASHHLD</sequence>
<evidence type="ECO:0000313" key="1">
    <source>
        <dbReference type="EMBL" id="MET1256174.1"/>
    </source>
</evidence>
<accession>A0ABV2BWA3</accession>
<proteinExistence type="predicted"/>